<dbReference type="CDD" id="cd01992">
    <property type="entry name" value="TilS_N"/>
    <property type="match status" value="1"/>
</dbReference>
<proteinExistence type="inferred from homology"/>
<dbReference type="InterPro" id="IPR012795">
    <property type="entry name" value="tRNA_Ile_lys_synt_N"/>
</dbReference>
<reference evidence="11 12" key="1">
    <citation type="submission" date="2020-04" db="EMBL/GenBank/DDBJ databases">
        <title>Flammeovirga sp. SR4, a novel species isolated from seawater.</title>
        <authorList>
            <person name="Wang X."/>
        </authorList>
    </citation>
    <scope>NUCLEOTIDE SEQUENCE [LARGE SCALE GENOMIC DNA]</scope>
    <source>
        <strain evidence="11 12">SR4</strain>
    </source>
</reference>
<dbReference type="InterPro" id="IPR014729">
    <property type="entry name" value="Rossmann-like_a/b/a_fold"/>
</dbReference>
<protein>
    <recommendedName>
        <fullName evidence="8">tRNA(Ile)-lysidine synthase</fullName>
        <ecNumber evidence="8">6.3.4.19</ecNumber>
    </recommendedName>
    <alternativeName>
        <fullName evidence="8">tRNA(Ile)-2-lysyl-cytidine synthase</fullName>
    </alternativeName>
    <alternativeName>
        <fullName evidence="8">tRNA(Ile)-lysidine synthetase</fullName>
    </alternativeName>
</protein>
<dbReference type="GO" id="GO:0005737">
    <property type="term" value="C:cytoplasm"/>
    <property type="evidence" value="ECO:0007669"/>
    <property type="project" value="UniProtKB-SubCell"/>
</dbReference>
<accession>A0A7X8XWH9</accession>
<keyword evidence="9" id="KW-1133">Transmembrane helix</keyword>
<sequence length="447" mass="51724">MYDNQNNLSVQFLTFIKNKGLRKSDRILLAFSGGVDSVALCLLFVKHGYNVTLAHMNFNLRGEESNEDEEFVREFAKKKKVNIHIKNVNTSKLVQESNQSTQMIARDIRYTWFDELKKEEGFDYIATAHHKSDSVETVLFNLIKGTGIEGLHGIKFQNRDVIRPLLFASKTELKEFVQFSKEGWREDSSNSINKYARNLIRNKIIPLMSEINPQVEKAIANTSHKISQIENVFLKKVEGIKKYNWEVTQDEIYINYRQYFNKDDALIILFYQLKEYHFDWVTVVNIYEKHSKAGLTFYNNDSSYVLMTTTDQLILRKVTVNHSSNKLEINNEGRYTIASTSIDVKVVEVVALTDLSENSIYIQEEFFPLILRNVEDGDRIKPFGMKGKSKTVKDLLQDEGVPAYLRDNVFVIQANSGEVLSVVGYRNSEKLRIKKFPAKLFEITLKS</sequence>
<dbReference type="Pfam" id="PF01171">
    <property type="entry name" value="ATP_bind_3"/>
    <property type="match status" value="1"/>
</dbReference>
<feature type="domain" description="Lysidine-tRNA(Ile) synthetase C-terminal" evidence="10">
    <location>
        <begin position="369"/>
        <end position="433"/>
    </location>
</feature>
<dbReference type="RefSeq" id="WP_168883042.1">
    <property type="nucleotide sequence ID" value="NZ_JABAIL010000004.1"/>
</dbReference>
<keyword evidence="5 8" id="KW-0547">Nucleotide-binding</keyword>
<dbReference type="NCBIfam" id="TIGR02432">
    <property type="entry name" value="lysidine_TilS_N"/>
    <property type="match status" value="1"/>
</dbReference>
<feature type="transmembrane region" description="Helical" evidence="9">
    <location>
        <begin position="27"/>
        <end position="45"/>
    </location>
</feature>
<keyword evidence="6 8" id="KW-0067">ATP-binding</keyword>
<dbReference type="InterPro" id="IPR012094">
    <property type="entry name" value="tRNA_Ile_lys_synt"/>
</dbReference>
<keyword evidence="9" id="KW-0472">Membrane</keyword>
<dbReference type="Pfam" id="PF11734">
    <property type="entry name" value="TilS_C"/>
    <property type="match status" value="1"/>
</dbReference>
<evidence type="ECO:0000256" key="3">
    <source>
        <dbReference type="ARBA" id="ARBA00022598"/>
    </source>
</evidence>
<keyword evidence="9" id="KW-0812">Transmembrane</keyword>
<comment type="similarity">
    <text evidence="8">Belongs to the tRNA(Ile)-lysidine synthase family.</text>
</comment>
<dbReference type="SMART" id="SM00977">
    <property type="entry name" value="TilS_C"/>
    <property type="match status" value="1"/>
</dbReference>
<name>A0A7X8XWH9_9BACT</name>
<dbReference type="SUPFAM" id="SSF56037">
    <property type="entry name" value="PheT/TilS domain"/>
    <property type="match status" value="1"/>
</dbReference>
<dbReference type="NCBIfam" id="TIGR02433">
    <property type="entry name" value="lysidine_TilS_C"/>
    <property type="match status" value="1"/>
</dbReference>
<dbReference type="InterPro" id="IPR012796">
    <property type="entry name" value="Lysidine-tRNA-synth_C"/>
</dbReference>
<keyword evidence="12" id="KW-1185">Reference proteome</keyword>
<evidence type="ECO:0000256" key="4">
    <source>
        <dbReference type="ARBA" id="ARBA00022694"/>
    </source>
</evidence>
<organism evidence="11 12">
    <name type="scientific">Flammeovirga agarivorans</name>
    <dbReference type="NCBI Taxonomy" id="2726742"/>
    <lineage>
        <taxon>Bacteria</taxon>
        <taxon>Pseudomonadati</taxon>
        <taxon>Bacteroidota</taxon>
        <taxon>Cytophagia</taxon>
        <taxon>Cytophagales</taxon>
        <taxon>Flammeovirgaceae</taxon>
        <taxon>Flammeovirga</taxon>
    </lineage>
</organism>
<dbReference type="GO" id="GO:0006400">
    <property type="term" value="P:tRNA modification"/>
    <property type="evidence" value="ECO:0007669"/>
    <property type="project" value="UniProtKB-UniRule"/>
</dbReference>
<evidence type="ECO:0000256" key="8">
    <source>
        <dbReference type="HAMAP-Rule" id="MF_01161"/>
    </source>
</evidence>
<dbReference type="HAMAP" id="MF_01161">
    <property type="entry name" value="tRNA_Ile_lys_synt"/>
    <property type="match status" value="1"/>
</dbReference>
<evidence type="ECO:0000256" key="2">
    <source>
        <dbReference type="ARBA" id="ARBA00022490"/>
    </source>
</evidence>
<keyword evidence="3 8" id="KW-0436">Ligase</keyword>
<evidence type="ECO:0000259" key="10">
    <source>
        <dbReference type="SMART" id="SM00977"/>
    </source>
</evidence>
<comment type="function">
    <text evidence="8">Ligates lysine onto the cytidine present at position 34 of the AUA codon-specific tRNA(Ile) that contains the anticodon CAU, in an ATP-dependent manner. Cytidine is converted to lysidine, thus changing the amino acid specificity of the tRNA from methionine to isoleucine.</text>
</comment>
<evidence type="ECO:0000313" key="11">
    <source>
        <dbReference type="EMBL" id="NLR92327.1"/>
    </source>
</evidence>
<dbReference type="InterPro" id="IPR011063">
    <property type="entry name" value="TilS/TtcA_N"/>
</dbReference>
<evidence type="ECO:0000256" key="1">
    <source>
        <dbReference type="ARBA" id="ARBA00004496"/>
    </source>
</evidence>
<comment type="subcellular location">
    <subcellularLocation>
        <location evidence="1 8">Cytoplasm</location>
    </subcellularLocation>
</comment>
<comment type="catalytic activity">
    <reaction evidence="7 8">
        <text>cytidine(34) in tRNA(Ile2) + L-lysine + ATP = lysidine(34) in tRNA(Ile2) + AMP + diphosphate + H(+)</text>
        <dbReference type="Rhea" id="RHEA:43744"/>
        <dbReference type="Rhea" id="RHEA-COMP:10625"/>
        <dbReference type="Rhea" id="RHEA-COMP:10670"/>
        <dbReference type="ChEBI" id="CHEBI:15378"/>
        <dbReference type="ChEBI" id="CHEBI:30616"/>
        <dbReference type="ChEBI" id="CHEBI:32551"/>
        <dbReference type="ChEBI" id="CHEBI:33019"/>
        <dbReference type="ChEBI" id="CHEBI:82748"/>
        <dbReference type="ChEBI" id="CHEBI:83665"/>
        <dbReference type="ChEBI" id="CHEBI:456215"/>
        <dbReference type="EC" id="6.3.4.19"/>
    </reaction>
</comment>
<keyword evidence="4 8" id="KW-0819">tRNA processing</keyword>
<dbReference type="PANTHER" id="PTHR43033:SF1">
    <property type="entry name" value="TRNA(ILE)-LYSIDINE SYNTHASE-RELATED"/>
    <property type="match status" value="1"/>
</dbReference>
<dbReference type="GO" id="GO:0032267">
    <property type="term" value="F:tRNA(Ile)-lysidine synthase activity"/>
    <property type="evidence" value="ECO:0007669"/>
    <property type="project" value="UniProtKB-EC"/>
</dbReference>
<evidence type="ECO:0000256" key="5">
    <source>
        <dbReference type="ARBA" id="ARBA00022741"/>
    </source>
</evidence>
<dbReference type="Proteomes" id="UP000585050">
    <property type="component" value="Unassembled WGS sequence"/>
</dbReference>
<dbReference type="GO" id="GO:0005524">
    <property type="term" value="F:ATP binding"/>
    <property type="evidence" value="ECO:0007669"/>
    <property type="project" value="UniProtKB-UniRule"/>
</dbReference>
<evidence type="ECO:0000256" key="7">
    <source>
        <dbReference type="ARBA" id="ARBA00048539"/>
    </source>
</evidence>
<evidence type="ECO:0000256" key="6">
    <source>
        <dbReference type="ARBA" id="ARBA00022840"/>
    </source>
</evidence>
<keyword evidence="2 8" id="KW-0963">Cytoplasm</keyword>
<dbReference type="AlphaFoldDB" id="A0A7X8XWH9"/>
<evidence type="ECO:0000313" key="12">
    <source>
        <dbReference type="Proteomes" id="UP000585050"/>
    </source>
</evidence>
<dbReference type="EMBL" id="JABAIL010000004">
    <property type="protein sequence ID" value="NLR92327.1"/>
    <property type="molecule type" value="Genomic_DNA"/>
</dbReference>
<dbReference type="Gene3D" id="3.40.50.620">
    <property type="entry name" value="HUPs"/>
    <property type="match status" value="1"/>
</dbReference>
<dbReference type="SUPFAM" id="SSF52402">
    <property type="entry name" value="Adenine nucleotide alpha hydrolases-like"/>
    <property type="match status" value="1"/>
</dbReference>
<dbReference type="EC" id="6.3.4.19" evidence="8"/>
<dbReference type="PANTHER" id="PTHR43033">
    <property type="entry name" value="TRNA(ILE)-LYSIDINE SYNTHASE-RELATED"/>
    <property type="match status" value="1"/>
</dbReference>
<evidence type="ECO:0000256" key="9">
    <source>
        <dbReference type="SAM" id="Phobius"/>
    </source>
</evidence>
<feature type="binding site" evidence="8">
    <location>
        <begin position="32"/>
        <end position="37"/>
    </location>
    <ligand>
        <name>ATP</name>
        <dbReference type="ChEBI" id="CHEBI:30616"/>
    </ligand>
</feature>
<comment type="domain">
    <text evidence="8">The N-terminal region contains the highly conserved SGGXDS motif, predicted to be a P-loop motif involved in ATP binding.</text>
</comment>
<comment type="caution">
    <text evidence="11">The sequence shown here is derived from an EMBL/GenBank/DDBJ whole genome shotgun (WGS) entry which is preliminary data.</text>
</comment>
<gene>
    <name evidence="8 11" type="primary">tilS</name>
    <name evidence="11" type="ORF">HGP29_13995</name>
</gene>